<gene>
    <name evidence="1" type="ORF">GOP47_0017326</name>
</gene>
<dbReference type="EMBL" id="JABFUD020000017">
    <property type="protein sequence ID" value="KAI5066798.1"/>
    <property type="molecule type" value="Genomic_DNA"/>
</dbReference>
<evidence type="ECO:0000313" key="2">
    <source>
        <dbReference type="Proteomes" id="UP000886520"/>
    </source>
</evidence>
<sequence>MEPKEVSIGLACDHSSLPFQVLEQLASLFFLMQLVEQTQKISTCLQLRLVQVKSKKWSLIASRASAIGVHFKWPTLLVSY</sequence>
<name>A0A9D4UG04_ADICA</name>
<dbReference type="Proteomes" id="UP000886520">
    <property type="component" value="Chromosome 17"/>
</dbReference>
<accession>A0A9D4UG04</accession>
<comment type="caution">
    <text evidence="1">The sequence shown here is derived from an EMBL/GenBank/DDBJ whole genome shotgun (WGS) entry which is preliminary data.</text>
</comment>
<protein>
    <submittedName>
        <fullName evidence="1">Uncharacterized protein</fullName>
    </submittedName>
</protein>
<evidence type="ECO:0000313" key="1">
    <source>
        <dbReference type="EMBL" id="KAI5066798.1"/>
    </source>
</evidence>
<organism evidence="1 2">
    <name type="scientific">Adiantum capillus-veneris</name>
    <name type="common">Maidenhair fern</name>
    <dbReference type="NCBI Taxonomy" id="13818"/>
    <lineage>
        <taxon>Eukaryota</taxon>
        <taxon>Viridiplantae</taxon>
        <taxon>Streptophyta</taxon>
        <taxon>Embryophyta</taxon>
        <taxon>Tracheophyta</taxon>
        <taxon>Polypodiopsida</taxon>
        <taxon>Polypodiidae</taxon>
        <taxon>Polypodiales</taxon>
        <taxon>Pteridineae</taxon>
        <taxon>Pteridaceae</taxon>
        <taxon>Vittarioideae</taxon>
        <taxon>Adiantum</taxon>
    </lineage>
</organism>
<keyword evidence="2" id="KW-1185">Reference proteome</keyword>
<proteinExistence type="predicted"/>
<reference evidence="1" key="1">
    <citation type="submission" date="2021-01" db="EMBL/GenBank/DDBJ databases">
        <title>Adiantum capillus-veneris genome.</title>
        <authorList>
            <person name="Fang Y."/>
            <person name="Liao Q."/>
        </authorList>
    </citation>
    <scope>NUCLEOTIDE SEQUENCE</scope>
    <source>
        <strain evidence="1">H3</strain>
        <tissue evidence="1">Leaf</tissue>
    </source>
</reference>
<dbReference type="AlphaFoldDB" id="A0A9D4UG04"/>